<dbReference type="InterPro" id="IPR000792">
    <property type="entry name" value="Tscrpt_reg_LuxR_C"/>
</dbReference>
<proteinExistence type="predicted"/>
<dbReference type="CDD" id="cd06170">
    <property type="entry name" value="LuxR_C_like"/>
    <property type="match status" value="1"/>
</dbReference>
<dbReference type="EMBL" id="JAADJT010000024">
    <property type="protein sequence ID" value="NGZ88524.1"/>
    <property type="molecule type" value="Genomic_DNA"/>
</dbReference>
<dbReference type="RefSeq" id="WP_166108640.1">
    <property type="nucleotide sequence ID" value="NZ_JAADJT010000024.1"/>
</dbReference>
<dbReference type="Gene3D" id="1.10.10.10">
    <property type="entry name" value="Winged helix-like DNA-binding domain superfamily/Winged helix DNA-binding domain"/>
    <property type="match status" value="1"/>
</dbReference>
<keyword evidence="3" id="KW-1185">Reference proteome</keyword>
<evidence type="ECO:0000259" key="1">
    <source>
        <dbReference type="PROSITE" id="PS50043"/>
    </source>
</evidence>
<dbReference type="InterPro" id="IPR051015">
    <property type="entry name" value="EvgA-like"/>
</dbReference>
<evidence type="ECO:0000313" key="2">
    <source>
        <dbReference type="EMBL" id="NGZ88524.1"/>
    </source>
</evidence>
<dbReference type="PROSITE" id="PS50043">
    <property type="entry name" value="HTH_LUXR_2"/>
    <property type="match status" value="1"/>
</dbReference>
<gene>
    <name evidence="2" type="ORF">GW587_30270</name>
</gene>
<dbReference type="Proteomes" id="UP000666369">
    <property type="component" value="Unassembled WGS sequence"/>
</dbReference>
<dbReference type="InterPro" id="IPR036388">
    <property type="entry name" value="WH-like_DNA-bd_sf"/>
</dbReference>
<dbReference type="Gene3D" id="3.40.50.2300">
    <property type="match status" value="1"/>
</dbReference>
<evidence type="ECO:0000313" key="3">
    <source>
        <dbReference type="Proteomes" id="UP000666369"/>
    </source>
</evidence>
<dbReference type="PANTHER" id="PTHR45566">
    <property type="entry name" value="HTH-TYPE TRANSCRIPTIONAL REGULATOR YHJB-RELATED"/>
    <property type="match status" value="1"/>
</dbReference>
<reference evidence="3" key="1">
    <citation type="submission" date="2023-07" db="EMBL/GenBank/DDBJ databases">
        <title>Duganella aceri sp. nov., isolated from tree sap.</title>
        <authorList>
            <person name="Kim I.S."/>
        </authorList>
    </citation>
    <scope>NUCLEOTIDE SEQUENCE [LARGE SCALE GENOMIC DNA]</scope>
    <source>
        <strain evidence="3">SAP-35</strain>
    </source>
</reference>
<sequence>MNPSNNKSQIYVSVHIREPLLRAGACAALQKEKGIVVFDGDDAALPPTKTNVLVIDGSAVPKLIQDIAQGAKEYAEVRILVVATTARDHAIRCAFSQGIHGIMLSTSPVKDFVSGIRRIANGDTYLCQTLALQMANVTGRNILTTREDDVLQLLALGLCNKSIARNLDIATETAKFHVKSIMVKLQAKTRTEVASIAISGGMTEHFALSLPKRPA</sequence>
<dbReference type="InterPro" id="IPR016032">
    <property type="entry name" value="Sig_transdc_resp-reg_C-effctor"/>
</dbReference>
<feature type="domain" description="HTH luxR-type" evidence="1">
    <location>
        <begin position="136"/>
        <end position="201"/>
    </location>
</feature>
<name>A0ABX0FUY6_9BURK</name>
<dbReference type="Pfam" id="PF00196">
    <property type="entry name" value="GerE"/>
    <property type="match status" value="1"/>
</dbReference>
<protein>
    <submittedName>
        <fullName evidence="2">Response regulator transcription factor</fullName>
    </submittedName>
</protein>
<dbReference type="SUPFAM" id="SSF46894">
    <property type="entry name" value="C-terminal effector domain of the bipartite response regulators"/>
    <property type="match status" value="1"/>
</dbReference>
<dbReference type="SMART" id="SM00421">
    <property type="entry name" value="HTH_LUXR"/>
    <property type="match status" value="1"/>
</dbReference>
<dbReference type="PRINTS" id="PR00038">
    <property type="entry name" value="HTHLUXR"/>
</dbReference>
<organism evidence="2 3">
    <name type="scientific">Duganella aceris</name>
    <dbReference type="NCBI Taxonomy" id="2703883"/>
    <lineage>
        <taxon>Bacteria</taxon>
        <taxon>Pseudomonadati</taxon>
        <taxon>Pseudomonadota</taxon>
        <taxon>Betaproteobacteria</taxon>
        <taxon>Burkholderiales</taxon>
        <taxon>Oxalobacteraceae</taxon>
        <taxon>Telluria group</taxon>
        <taxon>Duganella</taxon>
    </lineage>
</organism>
<comment type="caution">
    <text evidence="2">The sequence shown here is derived from an EMBL/GenBank/DDBJ whole genome shotgun (WGS) entry which is preliminary data.</text>
</comment>
<dbReference type="PANTHER" id="PTHR45566:SF1">
    <property type="entry name" value="HTH-TYPE TRANSCRIPTIONAL REGULATOR YHJB-RELATED"/>
    <property type="match status" value="1"/>
</dbReference>
<accession>A0ABX0FUY6</accession>